<dbReference type="Proteomes" id="UP000005737">
    <property type="component" value="Unassembled WGS sequence"/>
</dbReference>
<protein>
    <submittedName>
        <fullName evidence="2">Uncharacterized protein</fullName>
    </submittedName>
</protein>
<keyword evidence="1" id="KW-0732">Signal</keyword>
<reference evidence="2 3" key="1">
    <citation type="submission" date="2011-10" db="EMBL/GenBank/DDBJ databases">
        <title>The Improved High-Quality Draft genome of Leptonema illini DSM 21528.</title>
        <authorList>
            <consortium name="US DOE Joint Genome Institute (JGI-PGF)"/>
            <person name="Lucas S."/>
            <person name="Copeland A."/>
            <person name="Lapidus A."/>
            <person name="Glavina del Rio T."/>
            <person name="Dalin E."/>
            <person name="Tice H."/>
            <person name="Bruce D."/>
            <person name="Goodwin L."/>
            <person name="Pitluck S."/>
            <person name="Peters L."/>
            <person name="Mikhailova N."/>
            <person name="Held B."/>
            <person name="Kyrpides N."/>
            <person name="Mavromatis K."/>
            <person name="Ivanova N."/>
            <person name="Markowitz V."/>
            <person name="Cheng J.-F."/>
            <person name="Hugenholtz P."/>
            <person name="Woyke T."/>
            <person name="Wu D."/>
            <person name="Gronow S."/>
            <person name="Wellnitz S."/>
            <person name="Brambilla E.-M."/>
            <person name="Klenk H.-P."/>
            <person name="Eisen J.A."/>
        </authorList>
    </citation>
    <scope>NUCLEOTIDE SEQUENCE [LARGE SCALE GENOMIC DNA]</scope>
    <source>
        <strain evidence="2 3">DSM 21528</strain>
    </source>
</reference>
<dbReference type="STRING" id="183.GCA_002009735_01950"/>
<feature type="signal peptide" evidence="1">
    <location>
        <begin position="1"/>
        <end position="24"/>
    </location>
</feature>
<proteinExistence type="predicted"/>
<sequence length="87" mass="9837">MKRRLLTNSSLLTAIGLAALFAVVQLEGTPEEKNQADHAKQMQECMKSGKTHEQCMAEHKKMQECMEAGKSHEQCMPNMPHEHNHAH</sequence>
<keyword evidence="3" id="KW-1185">Reference proteome</keyword>
<dbReference type="AlphaFoldDB" id="H2CBN6"/>
<dbReference type="HOGENOM" id="CLU_2479574_0_0_12"/>
<accession>H2CBN6</accession>
<organism evidence="2 3">
    <name type="scientific">Leptonema illini DSM 21528</name>
    <dbReference type="NCBI Taxonomy" id="929563"/>
    <lineage>
        <taxon>Bacteria</taxon>
        <taxon>Pseudomonadati</taxon>
        <taxon>Spirochaetota</taxon>
        <taxon>Spirochaetia</taxon>
        <taxon>Leptospirales</taxon>
        <taxon>Leptospiraceae</taxon>
        <taxon>Leptonema</taxon>
    </lineage>
</organism>
<evidence type="ECO:0000256" key="1">
    <source>
        <dbReference type="SAM" id="SignalP"/>
    </source>
</evidence>
<evidence type="ECO:0000313" key="2">
    <source>
        <dbReference type="EMBL" id="EHQ07411.1"/>
    </source>
</evidence>
<gene>
    <name evidence="2" type="ORF">Lepil_2740</name>
</gene>
<dbReference type="RefSeq" id="WP_002773288.1">
    <property type="nucleotide sequence ID" value="NZ_JH597773.1"/>
</dbReference>
<feature type="chain" id="PRO_5003560284" evidence="1">
    <location>
        <begin position="25"/>
        <end position="87"/>
    </location>
</feature>
<name>H2CBN6_9LEPT</name>
<dbReference type="EMBL" id="JH597773">
    <property type="protein sequence ID" value="EHQ07411.1"/>
    <property type="molecule type" value="Genomic_DNA"/>
</dbReference>
<evidence type="ECO:0000313" key="3">
    <source>
        <dbReference type="Proteomes" id="UP000005737"/>
    </source>
</evidence>